<keyword evidence="2" id="KW-1185">Reference proteome</keyword>
<dbReference type="Proteomes" id="UP000295341">
    <property type="component" value="Unassembled WGS sequence"/>
</dbReference>
<organism evidence="1 2">
    <name type="scientific">Panacagrimonas perspica</name>
    <dbReference type="NCBI Taxonomy" id="381431"/>
    <lineage>
        <taxon>Bacteria</taxon>
        <taxon>Pseudomonadati</taxon>
        <taxon>Pseudomonadota</taxon>
        <taxon>Gammaproteobacteria</taxon>
        <taxon>Nevskiales</taxon>
        <taxon>Nevskiaceae</taxon>
        <taxon>Panacagrimonas</taxon>
    </lineage>
</organism>
<name>A0A4R7PC24_9GAMM</name>
<dbReference type="EMBL" id="SOBT01000008">
    <property type="protein sequence ID" value="TDU31061.1"/>
    <property type="molecule type" value="Genomic_DNA"/>
</dbReference>
<evidence type="ECO:0000313" key="2">
    <source>
        <dbReference type="Proteomes" id="UP000295341"/>
    </source>
</evidence>
<dbReference type="SUPFAM" id="SSF53474">
    <property type="entry name" value="alpha/beta-Hydrolases"/>
    <property type="match status" value="1"/>
</dbReference>
<proteinExistence type="predicted"/>
<accession>A0A4R7PC24</accession>
<reference evidence="1 2" key="1">
    <citation type="submission" date="2019-03" db="EMBL/GenBank/DDBJ databases">
        <title>Genomic Encyclopedia of Type Strains, Phase IV (KMG-IV): sequencing the most valuable type-strain genomes for metagenomic binning, comparative biology and taxonomic classification.</title>
        <authorList>
            <person name="Goeker M."/>
        </authorList>
    </citation>
    <scope>NUCLEOTIDE SEQUENCE [LARGE SCALE GENOMIC DNA]</scope>
    <source>
        <strain evidence="1 2">DSM 26377</strain>
    </source>
</reference>
<dbReference type="RefSeq" id="WP_133879681.1">
    <property type="nucleotide sequence ID" value="NZ_MWIN01000022.1"/>
</dbReference>
<dbReference type="AlphaFoldDB" id="A0A4R7PC24"/>
<evidence type="ECO:0000313" key="1">
    <source>
        <dbReference type="EMBL" id="TDU31061.1"/>
    </source>
</evidence>
<gene>
    <name evidence="1" type="ORF">DFR24_0419</name>
</gene>
<sequence>MDAASRFHVHFVAELKAEGRDGAFIARHTWRPTPLEFLRIFDPERDLDLAKLEYSAADVDALPSSPPLSPMDADFHQRHKLALVVVPGFTHETLRNYSWHEQIQRRDSPHHVVMLHAPQTAGGPLREQEFGRGDGMKVLYLRYPRSNADSRHIVPTMFSMLTDSTHLRRWIADGYRLVFVGYSYGAPLSLELLAAMNSGALPGRELLSRTVAFVGMCGDIGGSYLADDVMHETPRFFSMRRLIAFCARHPLIAKLVGLGTPQLLADMEGGVQALGHEVRQTRLREYAPQLPPELHYFSIAAVMPLADYRRRWWQFNLDDYALYRQALITDAITVYNDGQVALPDNLIPEAAQIPPQRRLHLGAVRTHHWGVSYLTFNFGRNRFPRPAFYRALIRTIAEHLSSP</sequence>
<dbReference type="InterPro" id="IPR029058">
    <property type="entry name" value="AB_hydrolase_fold"/>
</dbReference>
<comment type="caution">
    <text evidence="1">The sequence shown here is derived from an EMBL/GenBank/DDBJ whole genome shotgun (WGS) entry which is preliminary data.</text>
</comment>
<protein>
    <submittedName>
        <fullName evidence="1">Uncharacterized protein</fullName>
    </submittedName>
</protein>
<dbReference type="OrthoDB" id="7053149at2"/>